<feature type="region of interest" description="Disordered" evidence="4">
    <location>
        <begin position="31"/>
        <end position="66"/>
    </location>
</feature>
<feature type="compositionally biased region" description="Low complexity" evidence="4">
    <location>
        <begin position="43"/>
        <end position="58"/>
    </location>
</feature>
<dbReference type="Pfam" id="PF00051">
    <property type="entry name" value="Kringle"/>
    <property type="match status" value="1"/>
</dbReference>
<dbReference type="PRINTS" id="PR00018">
    <property type="entry name" value="KRINGLE"/>
</dbReference>
<name>A0AB34GJJ1_ESCRO</name>
<keyword evidence="2" id="KW-1015">Disulfide bond</keyword>
<dbReference type="SUPFAM" id="SSF57440">
    <property type="entry name" value="Kringle-like"/>
    <property type="match status" value="1"/>
</dbReference>
<gene>
    <name evidence="7" type="ORF">J1605_011680</name>
</gene>
<protein>
    <recommendedName>
        <fullName evidence="6">Kringle domain-containing protein</fullName>
    </recommendedName>
</protein>
<evidence type="ECO:0000256" key="4">
    <source>
        <dbReference type="SAM" id="MobiDB-lite"/>
    </source>
</evidence>
<sequence>MTLARFAVALIFGALPGVVSFDPVLSYPLHHRHRHSPPPGPQYPYYLPTQQRPQRTPGPRVPRPPAALRAPRLHALHARHTPGPRAGDCPAGEPWVNVTDFGASCLRWAEVPPFLERSPPAGWAQLRGQRHNFCRSPDGAGRPWCFYGNAHGKVDWGYCDCRHGEWPRGSCGDPDWRGATLGRRGH</sequence>
<dbReference type="SMART" id="SM00130">
    <property type="entry name" value="KR"/>
    <property type="match status" value="1"/>
</dbReference>
<evidence type="ECO:0000256" key="2">
    <source>
        <dbReference type="ARBA" id="ARBA00023157"/>
    </source>
</evidence>
<dbReference type="InterPro" id="IPR013806">
    <property type="entry name" value="Kringle-like"/>
</dbReference>
<evidence type="ECO:0000256" key="5">
    <source>
        <dbReference type="SAM" id="SignalP"/>
    </source>
</evidence>
<comment type="caution">
    <text evidence="7">The sequence shown here is derived from an EMBL/GenBank/DDBJ whole genome shotgun (WGS) entry which is preliminary data.</text>
</comment>
<feature type="signal peptide" evidence="5">
    <location>
        <begin position="1"/>
        <end position="20"/>
    </location>
</feature>
<accession>A0AB34GJJ1</accession>
<evidence type="ECO:0000259" key="6">
    <source>
        <dbReference type="PROSITE" id="PS50070"/>
    </source>
</evidence>
<evidence type="ECO:0000256" key="1">
    <source>
        <dbReference type="ARBA" id="ARBA00022572"/>
    </source>
</evidence>
<dbReference type="InterPro" id="IPR018056">
    <property type="entry name" value="Kringle_CS"/>
</dbReference>
<proteinExistence type="predicted"/>
<dbReference type="Proteomes" id="UP001159641">
    <property type="component" value="Unassembled WGS sequence"/>
</dbReference>
<dbReference type="FunFam" id="2.40.20.10:FF:000010">
    <property type="entry name" value="Neurotrypsin"/>
    <property type="match status" value="1"/>
</dbReference>
<dbReference type="Gene3D" id="2.40.20.10">
    <property type="entry name" value="Plasminogen Kringle 4"/>
    <property type="match status" value="1"/>
</dbReference>
<keyword evidence="1 3" id="KW-0420">Kringle</keyword>
<dbReference type="InterPro" id="IPR000001">
    <property type="entry name" value="Kringle"/>
</dbReference>
<keyword evidence="8" id="KW-1185">Reference proteome</keyword>
<dbReference type="EMBL" id="JAIQCJ010002160">
    <property type="protein sequence ID" value="KAJ8780416.1"/>
    <property type="molecule type" value="Genomic_DNA"/>
</dbReference>
<feature type="chain" id="PRO_5044189068" description="Kringle domain-containing protein" evidence="5">
    <location>
        <begin position="21"/>
        <end position="186"/>
    </location>
</feature>
<evidence type="ECO:0000313" key="7">
    <source>
        <dbReference type="EMBL" id="KAJ8780416.1"/>
    </source>
</evidence>
<reference evidence="7 8" key="1">
    <citation type="submission" date="2022-11" db="EMBL/GenBank/DDBJ databases">
        <title>Whole genome sequence of Eschrichtius robustus ER-17-0199.</title>
        <authorList>
            <person name="Bruniche-Olsen A."/>
            <person name="Black A.N."/>
            <person name="Fields C.J."/>
            <person name="Walden K."/>
            <person name="Dewoody J.A."/>
        </authorList>
    </citation>
    <scope>NUCLEOTIDE SEQUENCE [LARGE SCALE GENOMIC DNA]</scope>
    <source>
        <strain evidence="7">ER-17-0199</strain>
        <tissue evidence="7">Blubber</tissue>
    </source>
</reference>
<organism evidence="7 8">
    <name type="scientific">Eschrichtius robustus</name>
    <name type="common">California gray whale</name>
    <name type="synonym">Eschrichtius gibbosus</name>
    <dbReference type="NCBI Taxonomy" id="9764"/>
    <lineage>
        <taxon>Eukaryota</taxon>
        <taxon>Metazoa</taxon>
        <taxon>Chordata</taxon>
        <taxon>Craniata</taxon>
        <taxon>Vertebrata</taxon>
        <taxon>Euteleostomi</taxon>
        <taxon>Mammalia</taxon>
        <taxon>Eutheria</taxon>
        <taxon>Laurasiatheria</taxon>
        <taxon>Artiodactyla</taxon>
        <taxon>Whippomorpha</taxon>
        <taxon>Cetacea</taxon>
        <taxon>Mysticeti</taxon>
        <taxon>Eschrichtiidae</taxon>
        <taxon>Eschrichtius</taxon>
    </lineage>
</organism>
<evidence type="ECO:0000313" key="8">
    <source>
        <dbReference type="Proteomes" id="UP001159641"/>
    </source>
</evidence>
<comment type="caution">
    <text evidence="3">Lacks conserved residue(s) required for the propagation of feature annotation.</text>
</comment>
<dbReference type="PROSITE" id="PS00021">
    <property type="entry name" value="KRINGLE_1"/>
    <property type="match status" value="1"/>
</dbReference>
<feature type="domain" description="Kringle" evidence="6">
    <location>
        <begin position="96"/>
        <end position="171"/>
    </location>
</feature>
<keyword evidence="5" id="KW-0732">Signal</keyword>
<dbReference type="AlphaFoldDB" id="A0AB34GJJ1"/>
<dbReference type="PROSITE" id="PS50070">
    <property type="entry name" value="KRINGLE_2"/>
    <property type="match status" value="1"/>
</dbReference>
<evidence type="ECO:0000256" key="3">
    <source>
        <dbReference type="PROSITE-ProRule" id="PRU00121"/>
    </source>
</evidence>
<dbReference type="InterPro" id="IPR038178">
    <property type="entry name" value="Kringle_sf"/>
</dbReference>